<keyword evidence="7" id="KW-0238">DNA-binding</keyword>
<evidence type="ECO:0000256" key="10">
    <source>
        <dbReference type="SAM" id="MobiDB-lite"/>
    </source>
</evidence>
<dbReference type="SUPFAM" id="SSF110857">
    <property type="entry name" value="Gamma-glutamyl cyclotransferase-like"/>
    <property type="match status" value="1"/>
</dbReference>
<comment type="caution">
    <text evidence="13">The sequence shown here is derived from an EMBL/GenBank/DDBJ whole genome shotgun (WGS) entry which is preliminary data.</text>
</comment>
<accession>A0A835R1K2</accession>
<dbReference type="GO" id="GO:0008270">
    <property type="term" value="F:zinc ion binding"/>
    <property type="evidence" value="ECO:0007669"/>
    <property type="project" value="UniProtKB-KW"/>
</dbReference>
<evidence type="ECO:0000256" key="2">
    <source>
        <dbReference type="ARBA" id="ARBA00004123"/>
    </source>
</evidence>
<comment type="subcellular location">
    <subcellularLocation>
        <location evidence="2">Nucleus</location>
    </subcellularLocation>
</comment>
<name>A0A835R1K2_VANPL</name>
<evidence type="ECO:0000313" key="14">
    <source>
        <dbReference type="Proteomes" id="UP000636800"/>
    </source>
</evidence>
<keyword evidence="9" id="KW-0539">Nucleus</keyword>
<keyword evidence="3" id="KW-0479">Metal-binding</keyword>
<dbReference type="PROSITE" id="PS50982">
    <property type="entry name" value="MBD"/>
    <property type="match status" value="1"/>
</dbReference>
<dbReference type="Gene3D" id="6.10.250.210">
    <property type="match status" value="1"/>
</dbReference>
<reference evidence="13 14" key="1">
    <citation type="journal article" date="2020" name="Nat. Food">
        <title>A phased Vanilla planifolia genome enables genetic improvement of flavour and production.</title>
        <authorList>
            <person name="Hasing T."/>
            <person name="Tang H."/>
            <person name="Brym M."/>
            <person name="Khazi F."/>
            <person name="Huang T."/>
            <person name="Chambers A.H."/>
        </authorList>
    </citation>
    <scope>NUCLEOTIDE SEQUENCE [LARGE SCALE GENOMIC DNA]</scope>
    <source>
        <tissue evidence="13">Leaf</tissue>
    </source>
</reference>
<evidence type="ECO:0000313" key="13">
    <source>
        <dbReference type="EMBL" id="KAG0479940.1"/>
    </source>
</evidence>
<dbReference type="PANTHER" id="PTHR12396:SF0">
    <property type="entry name" value="METHYL-CPG BINDING DOMAIN PROTEIN-LIKE, ISOFORM C"/>
    <property type="match status" value="1"/>
</dbReference>
<dbReference type="SUPFAM" id="SSF54171">
    <property type="entry name" value="DNA-binding domain"/>
    <property type="match status" value="1"/>
</dbReference>
<dbReference type="FunFam" id="3.30.890.10:FF:000012">
    <property type="entry name" value="Methyl-CpG-binding domain-containing protein 1"/>
    <property type="match status" value="1"/>
</dbReference>
<dbReference type="GO" id="GO:0000118">
    <property type="term" value="C:histone deacetylase complex"/>
    <property type="evidence" value="ECO:0007669"/>
    <property type="project" value="UniProtKB-ARBA"/>
</dbReference>
<dbReference type="Pfam" id="PF06094">
    <property type="entry name" value="GGACT"/>
    <property type="match status" value="1"/>
</dbReference>
<dbReference type="Gene3D" id="3.30.890.10">
    <property type="entry name" value="Methyl-cpg-binding Protein 2, Chain A"/>
    <property type="match status" value="1"/>
</dbReference>
<evidence type="ECO:0000256" key="3">
    <source>
        <dbReference type="ARBA" id="ARBA00022723"/>
    </source>
</evidence>
<keyword evidence="14" id="KW-1185">Reference proteome</keyword>
<protein>
    <submittedName>
        <fullName evidence="13">Uncharacterized protein</fullName>
    </submittedName>
</protein>
<feature type="domain" description="MBD" evidence="11">
    <location>
        <begin position="347"/>
        <end position="421"/>
    </location>
</feature>
<evidence type="ECO:0000259" key="11">
    <source>
        <dbReference type="PROSITE" id="PS50982"/>
    </source>
</evidence>
<dbReference type="Proteomes" id="UP000636800">
    <property type="component" value="Chromosome 5"/>
</dbReference>
<dbReference type="AlphaFoldDB" id="A0A835R1K2"/>
<evidence type="ECO:0000259" key="12">
    <source>
        <dbReference type="PROSITE" id="PS51050"/>
    </source>
</evidence>
<dbReference type="SMART" id="SM00391">
    <property type="entry name" value="MBD"/>
    <property type="match status" value="1"/>
</dbReference>
<organism evidence="13 14">
    <name type="scientific">Vanilla planifolia</name>
    <name type="common">Vanilla</name>
    <dbReference type="NCBI Taxonomy" id="51239"/>
    <lineage>
        <taxon>Eukaryota</taxon>
        <taxon>Viridiplantae</taxon>
        <taxon>Streptophyta</taxon>
        <taxon>Embryophyta</taxon>
        <taxon>Tracheophyta</taxon>
        <taxon>Spermatophyta</taxon>
        <taxon>Magnoliopsida</taxon>
        <taxon>Liliopsida</taxon>
        <taxon>Asparagales</taxon>
        <taxon>Orchidaceae</taxon>
        <taxon>Vanilloideae</taxon>
        <taxon>Vanilleae</taxon>
        <taxon>Vanilla</taxon>
    </lineage>
</organism>
<keyword evidence="8" id="KW-0804">Transcription</keyword>
<dbReference type="Pfam" id="PF07496">
    <property type="entry name" value="zf-CW"/>
    <property type="match status" value="1"/>
</dbReference>
<keyword evidence="4" id="KW-0863">Zinc-finger</keyword>
<dbReference type="OrthoDB" id="431557at2759"/>
<evidence type="ECO:0000256" key="6">
    <source>
        <dbReference type="ARBA" id="ARBA00023015"/>
    </source>
</evidence>
<dbReference type="CDD" id="cd01396">
    <property type="entry name" value="MeCP2_MBD"/>
    <property type="match status" value="1"/>
</dbReference>
<keyword evidence="6" id="KW-0805">Transcription regulation</keyword>
<dbReference type="CDD" id="cd06661">
    <property type="entry name" value="GGCT_like"/>
    <property type="match status" value="1"/>
</dbReference>
<dbReference type="InterPro" id="IPR013024">
    <property type="entry name" value="GGCT-like"/>
</dbReference>
<sequence>MDRSANDKSGFPQSEEIGTIAQLRIGGMSGGASDASIAVTADSVVATSFPLHNVFVYGTLLSDEVVNVLLQRVPRCSLLSSMASRHRFRIKGRVYPAILPIESKKVTGRVIMGITDAEMNVLDSFEDEEYERKTIEVSLDGDSGKLLAETYVWRDKNDPALYGDWDFQEWEELHKNEFLKMTQSFLEEMKLPESKTRVATYESHYKMDNESSCSSKSSKITKNKSSDGAEIHADVSSEQCSGTCSNSLAFYNPSYNNPREQLNRDSKQTLTSAIPNTSPRTSSSIGSFTVQCATCFKWRLIPTKEKYEQIRENILQIPFVCQIARDWRPDVSCDDPADICQDGSRIWAIDKPNIAQPPFGWRRELRIRGEGSTKFADVYYVAPSGKRFRSLIEVQKYLEEHPEYSTQGISLSQFSFQTPRPLQQNYVKKKSSRMQHPIAATGSALMAPPDLDEGLQTCKMEIGVPESIPTAAFLPYHSSSPTKKRAAKEVVRRPPSKKYDSNGDLMPKTEEMSFEDAQPAGDPHGEM</sequence>
<comment type="function">
    <text evidence="1">Putative gamma-glutamylcyclotransferase.</text>
</comment>
<evidence type="ECO:0000256" key="7">
    <source>
        <dbReference type="ARBA" id="ARBA00023125"/>
    </source>
</evidence>
<evidence type="ECO:0000256" key="8">
    <source>
        <dbReference type="ARBA" id="ARBA00023163"/>
    </source>
</evidence>
<dbReference type="GO" id="GO:0003677">
    <property type="term" value="F:DNA binding"/>
    <property type="evidence" value="ECO:0007669"/>
    <property type="project" value="UniProtKB-KW"/>
</dbReference>
<dbReference type="PROSITE" id="PS51050">
    <property type="entry name" value="ZF_CW"/>
    <property type="match status" value="1"/>
</dbReference>
<feature type="compositionally biased region" description="Basic and acidic residues" evidence="10">
    <location>
        <begin position="487"/>
        <end position="511"/>
    </location>
</feature>
<proteinExistence type="predicted"/>
<feature type="region of interest" description="Disordered" evidence="10">
    <location>
        <begin position="475"/>
        <end position="527"/>
    </location>
</feature>
<dbReference type="InterPro" id="IPR036568">
    <property type="entry name" value="GGCT-like_sf"/>
</dbReference>
<evidence type="ECO:0000256" key="1">
    <source>
        <dbReference type="ARBA" id="ARBA00002782"/>
    </source>
</evidence>
<evidence type="ECO:0000256" key="5">
    <source>
        <dbReference type="ARBA" id="ARBA00022833"/>
    </source>
</evidence>
<dbReference type="InterPro" id="IPR011124">
    <property type="entry name" value="Znf_CW"/>
</dbReference>
<evidence type="ECO:0000256" key="4">
    <source>
        <dbReference type="ARBA" id="ARBA00022771"/>
    </source>
</evidence>
<dbReference type="InterPro" id="IPR009288">
    <property type="entry name" value="AIG2-like_dom"/>
</dbReference>
<dbReference type="EMBL" id="JADCNL010000005">
    <property type="protein sequence ID" value="KAG0479940.1"/>
    <property type="molecule type" value="Genomic_DNA"/>
</dbReference>
<dbReference type="InterPro" id="IPR001739">
    <property type="entry name" value="Methyl_CpG_DNA-bd"/>
</dbReference>
<feature type="domain" description="CW-type" evidence="12">
    <location>
        <begin position="282"/>
        <end position="341"/>
    </location>
</feature>
<keyword evidence="5" id="KW-0862">Zinc</keyword>
<dbReference type="InterPro" id="IPR016177">
    <property type="entry name" value="DNA-bd_dom_sf"/>
</dbReference>
<evidence type="ECO:0000256" key="9">
    <source>
        <dbReference type="ARBA" id="ARBA00023242"/>
    </source>
</evidence>
<dbReference type="PANTHER" id="PTHR12396">
    <property type="entry name" value="METHYL-CPG BINDING PROTEIN, MBD"/>
    <property type="match status" value="1"/>
</dbReference>
<dbReference type="Pfam" id="PF01429">
    <property type="entry name" value="MBD"/>
    <property type="match status" value="1"/>
</dbReference>
<gene>
    <name evidence="13" type="ORF">HPP92_010798</name>
</gene>
<dbReference type="Gene3D" id="3.10.490.10">
    <property type="entry name" value="Gamma-glutamyl cyclotransferase-like"/>
    <property type="match status" value="1"/>
</dbReference>